<dbReference type="Proteomes" id="UP000230767">
    <property type="component" value="Unassembled WGS sequence"/>
</dbReference>
<evidence type="ECO:0000313" key="3">
    <source>
        <dbReference type="Proteomes" id="UP000230767"/>
    </source>
</evidence>
<organism evidence="2 3">
    <name type="scientific">Candidatus Nealsonbacteria bacterium CG_4_10_14_0_8_um_filter_37_14</name>
    <dbReference type="NCBI Taxonomy" id="1974684"/>
    <lineage>
        <taxon>Bacteria</taxon>
        <taxon>Candidatus Nealsoniibacteriota</taxon>
    </lineage>
</organism>
<reference evidence="3" key="1">
    <citation type="submission" date="2017-09" db="EMBL/GenBank/DDBJ databases">
        <title>Depth-based differentiation of microbial function through sediment-hosted aquifers and enrichment of novel symbionts in the deep terrestrial subsurface.</title>
        <authorList>
            <person name="Probst A.J."/>
            <person name="Ladd B."/>
            <person name="Jarett J.K."/>
            <person name="Geller-Mcgrath D.E."/>
            <person name="Sieber C.M.K."/>
            <person name="Emerson J.B."/>
            <person name="Anantharaman K."/>
            <person name="Thomas B.C."/>
            <person name="Malmstrom R."/>
            <person name="Stieglmeier M."/>
            <person name="Klingl A."/>
            <person name="Woyke T."/>
            <person name="Ryan C.M."/>
            <person name="Banfield J.F."/>
        </authorList>
    </citation>
    <scope>NUCLEOTIDE SEQUENCE [LARGE SCALE GENOMIC DNA]</scope>
</reference>
<keyword evidence="1" id="KW-0812">Transmembrane</keyword>
<dbReference type="EMBL" id="PFLW01000052">
    <property type="protein sequence ID" value="PIY89061.1"/>
    <property type="molecule type" value="Genomic_DNA"/>
</dbReference>
<feature type="transmembrane region" description="Helical" evidence="1">
    <location>
        <begin position="7"/>
        <end position="27"/>
    </location>
</feature>
<name>A0A2M7R679_9BACT</name>
<evidence type="ECO:0000313" key="2">
    <source>
        <dbReference type="EMBL" id="PIY89061.1"/>
    </source>
</evidence>
<comment type="caution">
    <text evidence="2">The sequence shown here is derived from an EMBL/GenBank/DDBJ whole genome shotgun (WGS) entry which is preliminary data.</text>
</comment>
<dbReference type="AlphaFoldDB" id="A0A2M7R679"/>
<keyword evidence="1" id="KW-0472">Membrane</keyword>
<gene>
    <name evidence="2" type="ORF">COY73_02055</name>
</gene>
<feature type="transmembrane region" description="Helical" evidence="1">
    <location>
        <begin position="33"/>
        <end position="55"/>
    </location>
</feature>
<evidence type="ECO:0000256" key="1">
    <source>
        <dbReference type="SAM" id="Phobius"/>
    </source>
</evidence>
<accession>A0A2M7R679</accession>
<proteinExistence type="predicted"/>
<keyword evidence="1" id="KW-1133">Transmembrane helix</keyword>
<sequence>MNQQTFSLIAGVIFALVSLLHLLRSIFNWEAVVGGWVAPIWISWFGFFVAAFLAYQGFKLSKKSQ</sequence>
<protein>
    <submittedName>
        <fullName evidence="2">Uncharacterized protein</fullName>
    </submittedName>
</protein>